<protein>
    <submittedName>
        <fullName evidence="1">Uncharacterized protein</fullName>
    </submittedName>
</protein>
<keyword evidence="2" id="KW-1185">Reference proteome</keyword>
<evidence type="ECO:0000313" key="2">
    <source>
        <dbReference type="Proteomes" id="UP001596328"/>
    </source>
</evidence>
<dbReference type="EMBL" id="JBHSWU010000655">
    <property type="protein sequence ID" value="MFC6725697.1"/>
    <property type="molecule type" value="Genomic_DNA"/>
</dbReference>
<organism evidence="1 2">
    <name type="scientific">Halobium palmae</name>
    <dbReference type="NCBI Taxonomy" id="1776492"/>
    <lineage>
        <taxon>Archaea</taxon>
        <taxon>Methanobacteriati</taxon>
        <taxon>Methanobacteriota</taxon>
        <taxon>Stenosarchaea group</taxon>
        <taxon>Halobacteria</taxon>
        <taxon>Halobacteriales</taxon>
        <taxon>Haloferacaceae</taxon>
        <taxon>Halobium</taxon>
    </lineage>
</organism>
<proteinExistence type="predicted"/>
<name>A0ABD5S386_9EURY</name>
<feature type="non-terminal residue" evidence="1">
    <location>
        <position position="68"/>
    </location>
</feature>
<dbReference type="PROSITE" id="PS51318">
    <property type="entry name" value="TAT"/>
    <property type="match status" value="1"/>
</dbReference>
<gene>
    <name evidence="1" type="ORF">ACFQE1_15240</name>
</gene>
<accession>A0ABD5S386</accession>
<comment type="caution">
    <text evidence="1">The sequence shown here is derived from an EMBL/GenBank/DDBJ whole genome shotgun (WGS) entry which is preliminary data.</text>
</comment>
<sequence>MSEHTRRNVLGLAGAAIVGGVGVASNSRAQDASDGWTTVESPTTKTLHGVVDTAGGPFAVGVGGDVVA</sequence>
<dbReference type="Proteomes" id="UP001596328">
    <property type="component" value="Unassembled WGS sequence"/>
</dbReference>
<dbReference type="InterPro" id="IPR006311">
    <property type="entry name" value="TAT_signal"/>
</dbReference>
<evidence type="ECO:0000313" key="1">
    <source>
        <dbReference type="EMBL" id="MFC6725697.1"/>
    </source>
</evidence>
<dbReference type="AlphaFoldDB" id="A0ABD5S386"/>
<reference evidence="1 2" key="1">
    <citation type="journal article" date="2019" name="Int. J. Syst. Evol. Microbiol.">
        <title>The Global Catalogue of Microorganisms (GCM) 10K type strain sequencing project: providing services to taxonomists for standard genome sequencing and annotation.</title>
        <authorList>
            <consortium name="The Broad Institute Genomics Platform"/>
            <consortium name="The Broad Institute Genome Sequencing Center for Infectious Disease"/>
            <person name="Wu L."/>
            <person name="Ma J."/>
        </authorList>
    </citation>
    <scope>NUCLEOTIDE SEQUENCE [LARGE SCALE GENOMIC DNA]</scope>
    <source>
        <strain evidence="1 2">NBRC 111368</strain>
    </source>
</reference>